<dbReference type="InterPro" id="IPR048300">
    <property type="entry name" value="TACO1_YebC-like_2nd/3rd_dom"/>
</dbReference>
<dbReference type="Proteomes" id="UP000231152">
    <property type="component" value="Unassembled WGS sequence"/>
</dbReference>
<keyword evidence="5 6" id="KW-0804">Transcription</keyword>
<evidence type="ECO:0000259" key="7">
    <source>
        <dbReference type="Pfam" id="PF01709"/>
    </source>
</evidence>
<dbReference type="GO" id="GO:0005829">
    <property type="term" value="C:cytosol"/>
    <property type="evidence" value="ECO:0007669"/>
    <property type="project" value="TreeGrafter"/>
</dbReference>
<dbReference type="InterPro" id="IPR017856">
    <property type="entry name" value="Integrase-like_N"/>
</dbReference>
<dbReference type="NCBIfam" id="NF001030">
    <property type="entry name" value="PRK00110.1"/>
    <property type="match status" value="1"/>
</dbReference>
<dbReference type="HAMAP" id="MF_00693">
    <property type="entry name" value="Transcrip_reg_TACO1"/>
    <property type="match status" value="1"/>
</dbReference>
<dbReference type="InterPro" id="IPR049083">
    <property type="entry name" value="TACO1_YebC_N"/>
</dbReference>
<dbReference type="FunFam" id="1.10.10.200:FF:000002">
    <property type="entry name" value="Probable transcriptional regulatory protein CLM62_37755"/>
    <property type="match status" value="1"/>
</dbReference>
<evidence type="ECO:0000256" key="1">
    <source>
        <dbReference type="ARBA" id="ARBA00008724"/>
    </source>
</evidence>
<dbReference type="EMBL" id="PFET01000008">
    <property type="protein sequence ID" value="PJE75958.1"/>
    <property type="molecule type" value="Genomic_DNA"/>
</dbReference>
<dbReference type="InterPro" id="IPR026564">
    <property type="entry name" value="Transcrip_reg_TACO1-like_dom3"/>
</dbReference>
<proteinExistence type="inferred from homology"/>
<accession>A0A2M8LET3</accession>
<organism evidence="9 10">
    <name type="scientific">Candidatus Uhrbacteria bacterium CG10_big_fil_rev_8_21_14_0_10_48_11</name>
    <dbReference type="NCBI Taxonomy" id="1975037"/>
    <lineage>
        <taxon>Bacteria</taxon>
        <taxon>Candidatus Uhriibacteriota</taxon>
    </lineage>
</organism>
<dbReference type="InterPro" id="IPR002876">
    <property type="entry name" value="Transcrip_reg_TACO1-like"/>
</dbReference>
<dbReference type="NCBIfam" id="NF009044">
    <property type="entry name" value="PRK12378.1"/>
    <property type="match status" value="1"/>
</dbReference>
<dbReference type="SUPFAM" id="SSF75625">
    <property type="entry name" value="YebC-like"/>
    <property type="match status" value="1"/>
</dbReference>
<dbReference type="Pfam" id="PF20772">
    <property type="entry name" value="TACO1_YebC_N"/>
    <property type="match status" value="1"/>
</dbReference>
<gene>
    <name evidence="9" type="ORF">COV04_02285</name>
</gene>
<dbReference type="InterPro" id="IPR029072">
    <property type="entry name" value="YebC-like"/>
</dbReference>
<keyword evidence="2 6" id="KW-0963">Cytoplasm</keyword>
<dbReference type="PANTHER" id="PTHR12532:SF6">
    <property type="entry name" value="TRANSCRIPTIONAL REGULATORY PROTEIN YEBC-RELATED"/>
    <property type="match status" value="1"/>
</dbReference>
<keyword evidence="4 6" id="KW-0238">DNA-binding</keyword>
<comment type="subcellular location">
    <subcellularLocation>
        <location evidence="6">Cytoplasm</location>
    </subcellularLocation>
</comment>
<sequence length="239" mass="26283">MSGHSKWATTRRHKAVVDAKRGAHFTKLSKAITVAAREGGGDPDRNMKLRLSVDLARSASMPKENIERAIKRGTGELVGDTVEELVYEGFGPEGVALLVEVMTDNRNRTVSDVKKVFTKYGCSMGAQGSVGWMFERKGAIRIIPTSDTMVDELVLIDLGVEDIISEDEELLLLTPPDKLTTIERGVQELGYTVEQSELVYWPKSPVAFPEDRAGEKLGQLVDTLDNLDDVVNVFTNTTS</sequence>
<evidence type="ECO:0000256" key="4">
    <source>
        <dbReference type="ARBA" id="ARBA00023125"/>
    </source>
</evidence>
<comment type="caution">
    <text evidence="9">The sequence shown here is derived from an EMBL/GenBank/DDBJ whole genome shotgun (WGS) entry which is preliminary data.</text>
</comment>
<dbReference type="NCBIfam" id="TIGR01033">
    <property type="entry name" value="YebC/PmpR family DNA-binding transcriptional regulator"/>
    <property type="match status" value="1"/>
</dbReference>
<name>A0A2M8LET3_9BACT</name>
<dbReference type="Gene3D" id="1.10.10.200">
    <property type="match status" value="1"/>
</dbReference>
<dbReference type="GO" id="GO:0003677">
    <property type="term" value="F:DNA binding"/>
    <property type="evidence" value="ECO:0007669"/>
    <property type="project" value="UniProtKB-UniRule"/>
</dbReference>
<evidence type="ECO:0000256" key="6">
    <source>
        <dbReference type="HAMAP-Rule" id="MF_00693"/>
    </source>
</evidence>
<protein>
    <recommendedName>
        <fullName evidence="6">Probable transcriptional regulatory protein COV04_02285</fullName>
    </recommendedName>
</protein>
<evidence type="ECO:0000256" key="5">
    <source>
        <dbReference type="ARBA" id="ARBA00023163"/>
    </source>
</evidence>
<dbReference type="Gene3D" id="3.30.70.980">
    <property type="match status" value="2"/>
</dbReference>
<evidence type="ECO:0000313" key="9">
    <source>
        <dbReference type="EMBL" id="PJE75958.1"/>
    </source>
</evidence>
<evidence type="ECO:0000313" key="10">
    <source>
        <dbReference type="Proteomes" id="UP000231152"/>
    </source>
</evidence>
<dbReference type="AlphaFoldDB" id="A0A2M8LET3"/>
<evidence type="ECO:0000256" key="2">
    <source>
        <dbReference type="ARBA" id="ARBA00022490"/>
    </source>
</evidence>
<feature type="domain" description="TACO1/YebC-like second and third" evidence="7">
    <location>
        <begin position="83"/>
        <end position="236"/>
    </location>
</feature>
<feature type="domain" description="TACO1/YebC-like N-terminal" evidence="8">
    <location>
        <begin position="5"/>
        <end position="76"/>
    </location>
</feature>
<reference evidence="9 10" key="1">
    <citation type="submission" date="2017-09" db="EMBL/GenBank/DDBJ databases">
        <title>Depth-based differentiation of microbial function through sediment-hosted aquifers and enrichment of novel symbionts in the deep terrestrial subsurface.</title>
        <authorList>
            <person name="Probst A.J."/>
            <person name="Ladd B."/>
            <person name="Jarett J.K."/>
            <person name="Geller-Mcgrath D.E."/>
            <person name="Sieber C.M."/>
            <person name="Emerson J.B."/>
            <person name="Anantharaman K."/>
            <person name="Thomas B.C."/>
            <person name="Malmstrom R."/>
            <person name="Stieglmeier M."/>
            <person name="Klingl A."/>
            <person name="Woyke T."/>
            <person name="Ryan C.M."/>
            <person name="Banfield J.F."/>
        </authorList>
    </citation>
    <scope>NUCLEOTIDE SEQUENCE [LARGE SCALE GENOMIC DNA]</scope>
    <source>
        <strain evidence="9">CG10_big_fil_rev_8_21_14_0_10_48_11</strain>
    </source>
</reference>
<evidence type="ECO:0000259" key="8">
    <source>
        <dbReference type="Pfam" id="PF20772"/>
    </source>
</evidence>
<comment type="similarity">
    <text evidence="1 6">Belongs to the TACO1 family.</text>
</comment>
<dbReference type="Pfam" id="PF01709">
    <property type="entry name" value="Transcrip_reg"/>
    <property type="match status" value="1"/>
</dbReference>
<evidence type="ECO:0000256" key="3">
    <source>
        <dbReference type="ARBA" id="ARBA00023015"/>
    </source>
</evidence>
<dbReference type="PANTHER" id="PTHR12532">
    <property type="entry name" value="TRANSLATIONAL ACTIVATOR OF CYTOCHROME C OXIDASE 1"/>
    <property type="match status" value="1"/>
</dbReference>
<keyword evidence="3 6" id="KW-0805">Transcription regulation</keyword>
<dbReference type="GO" id="GO:0006355">
    <property type="term" value="P:regulation of DNA-templated transcription"/>
    <property type="evidence" value="ECO:0007669"/>
    <property type="project" value="UniProtKB-UniRule"/>
</dbReference>